<name>A0A1G9RMP1_9FLAO</name>
<evidence type="ECO:0000313" key="1">
    <source>
        <dbReference type="EMBL" id="SDM24454.1"/>
    </source>
</evidence>
<proteinExistence type="predicted"/>
<evidence type="ECO:0000313" key="2">
    <source>
        <dbReference type="Proteomes" id="UP000199440"/>
    </source>
</evidence>
<organism evidence="1 2">
    <name type="scientific">Kriegella aquimaris</name>
    <dbReference type="NCBI Taxonomy" id="192904"/>
    <lineage>
        <taxon>Bacteria</taxon>
        <taxon>Pseudomonadati</taxon>
        <taxon>Bacteroidota</taxon>
        <taxon>Flavobacteriia</taxon>
        <taxon>Flavobacteriales</taxon>
        <taxon>Flavobacteriaceae</taxon>
        <taxon>Kriegella</taxon>
    </lineage>
</organism>
<reference evidence="1 2" key="1">
    <citation type="submission" date="2016-10" db="EMBL/GenBank/DDBJ databases">
        <authorList>
            <person name="de Groot N.N."/>
        </authorList>
    </citation>
    <scope>NUCLEOTIDE SEQUENCE [LARGE SCALE GENOMIC DNA]</scope>
    <source>
        <strain evidence="1 2">DSM 19886</strain>
    </source>
</reference>
<sequence length="58" mass="6407">MKVSSLIGMASAVVRSKKFKIVLVGLQLGFLTMKYLSEKKGKPASKKKKKKKKLLIGN</sequence>
<protein>
    <submittedName>
        <fullName evidence="1">Uncharacterized protein</fullName>
    </submittedName>
</protein>
<accession>A0A1G9RMP1</accession>
<dbReference type="EMBL" id="FNGV01000006">
    <property type="protein sequence ID" value="SDM24454.1"/>
    <property type="molecule type" value="Genomic_DNA"/>
</dbReference>
<dbReference type="RefSeq" id="WP_176801391.1">
    <property type="nucleotide sequence ID" value="NZ_FNGV01000006.1"/>
</dbReference>
<dbReference type="Proteomes" id="UP000199440">
    <property type="component" value="Unassembled WGS sequence"/>
</dbReference>
<gene>
    <name evidence="1" type="ORF">SAMN04488514_106205</name>
</gene>
<dbReference type="AlphaFoldDB" id="A0A1G9RMP1"/>
<keyword evidence="2" id="KW-1185">Reference proteome</keyword>